<reference evidence="1" key="1">
    <citation type="submission" date="2020-06" db="EMBL/GenBank/DDBJ databases">
        <title>Unique genomic features of the anaerobic methanotrophic archaea.</title>
        <authorList>
            <person name="Chadwick G.L."/>
            <person name="Skennerton C.T."/>
            <person name="Laso-Perez R."/>
            <person name="Leu A.O."/>
            <person name="Speth D.R."/>
            <person name="Yu H."/>
            <person name="Morgan-Lang C."/>
            <person name="Hatzenpichler R."/>
            <person name="Goudeau D."/>
            <person name="Malmstrom R."/>
            <person name="Brazelton W.J."/>
            <person name="Woyke T."/>
            <person name="Hallam S.J."/>
            <person name="Tyson G.W."/>
            <person name="Wegener G."/>
            <person name="Boetius A."/>
            <person name="Orphan V."/>
        </authorList>
    </citation>
    <scope>NUCLEOTIDE SEQUENCE</scope>
</reference>
<name>A0A7G9YD56_9EURY</name>
<evidence type="ECO:0000313" key="1">
    <source>
        <dbReference type="EMBL" id="QNO45940.1"/>
    </source>
</evidence>
<gene>
    <name evidence="1" type="ORF">DMJHIOCL_00019</name>
</gene>
<accession>A0A7G9YD56</accession>
<organism evidence="1">
    <name type="scientific">Candidatus Methanogaster sp. ANME-2c ERB4</name>
    <dbReference type="NCBI Taxonomy" id="2759911"/>
    <lineage>
        <taxon>Archaea</taxon>
        <taxon>Methanobacteriati</taxon>
        <taxon>Methanobacteriota</taxon>
        <taxon>Stenosarchaea group</taxon>
        <taxon>Methanomicrobia</taxon>
        <taxon>Methanosarcinales</taxon>
        <taxon>ANME-2 cluster</taxon>
        <taxon>Candidatus Methanogasteraceae</taxon>
        <taxon>Candidatus Methanogaster</taxon>
    </lineage>
</organism>
<protein>
    <submittedName>
        <fullName evidence="1">Uncharacterized protein</fullName>
    </submittedName>
</protein>
<dbReference type="EMBL" id="MT631162">
    <property type="protein sequence ID" value="QNO45940.1"/>
    <property type="molecule type" value="Genomic_DNA"/>
</dbReference>
<proteinExistence type="predicted"/>
<dbReference type="AlphaFoldDB" id="A0A7G9YD56"/>
<sequence length="67" mass="7365">MNDQSYNEPRLNEPPAADIINVSYCIGRMEVPIRHGTGPPFRSTGSLPEHGSIRIGQEHADCQEMGS</sequence>